<reference evidence="1 2" key="1">
    <citation type="submission" date="2013-05" db="EMBL/GenBank/DDBJ databases">
        <title>Draft genome sequence of Rubidibacter lacunae KORDI 51-2.</title>
        <authorList>
            <person name="Choi D.H."/>
            <person name="Noh J.H."/>
            <person name="Kwon K.-K."/>
            <person name="Lee J.-H."/>
            <person name="Ryu J.-Y."/>
        </authorList>
    </citation>
    <scope>NUCLEOTIDE SEQUENCE [LARGE SCALE GENOMIC DNA]</scope>
    <source>
        <strain evidence="1 2">KORDI 51-2</strain>
    </source>
</reference>
<accession>U5DK37</accession>
<dbReference type="RefSeq" id="WP_022607224.1">
    <property type="nucleotide sequence ID" value="NZ_ASSJ01000051.1"/>
</dbReference>
<dbReference type="AlphaFoldDB" id="U5DK37"/>
<gene>
    <name evidence="1" type="ORF">KR51_00021620</name>
</gene>
<dbReference type="Proteomes" id="UP000016960">
    <property type="component" value="Unassembled WGS sequence"/>
</dbReference>
<keyword evidence="2" id="KW-1185">Reference proteome</keyword>
<protein>
    <submittedName>
        <fullName evidence="1">Uncharacterized protein</fullName>
    </submittedName>
</protein>
<dbReference type="OrthoDB" id="574501at2"/>
<evidence type="ECO:0000313" key="1">
    <source>
        <dbReference type="EMBL" id="ERN41272.1"/>
    </source>
</evidence>
<name>U5DK37_9CHRO</name>
<proteinExistence type="predicted"/>
<comment type="caution">
    <text evidence="1">The sequence shown here is derived from an EMBL/GenBank/DDBJ whole genome shotgun (WGS) entry which is preliminary data.</text>
</comment>
<dbReference type="eggNOG" id="ENOG50333K7">
    <property type="taxonomic scope" value="Bacteria"/>
</dbReference>
<evidence type="ECO:0000313" key="2">
    <source>
        <dbReference type="Proteomes" id="UP000016960"/>
    </source>
</evidence>
<organism evidence="1 2">
    <name type="scientific">Rubidibacter lacunae KORDI 51-2</name>
    <dbReference type="NCBI Taxonomy" id="582515"/>
    <lineage>
        <taxon>Bacteria</taxon>
        <taxon>Bacillati</taxon>
        <taxon>Cyanobacteriota</taxon>
        <taxon>Cyanophyceae</taxon>
        <taxon>Oscillatoriophycideae</taxon>
        <taxon>Chroococcales</taxon>
        <taxon>Aphanothecaceae</taxon>
        <taxon>Rubidibacter</taxon>
    </lineage>
</organism>
<dbReference type="EMBL" id="ASSJ01000051">
    <property type="protein sequence ID" value="ERN41272.1"/>
    <property type="molecule type" value="Genomic_DNA"/>
</dbReference>
<dbReference type="InParanoid" id="U5DK37"/>
<sequence length="223" mass="23947">MSNKKILRIGLAVLSAIAVVSLSVVFARGDERFAAVAEGRGDREEVAPGYDLYHNVRPELEGNPVPRRLPSFVPPGGRQIVEENIIATLVAGTEPDAVHYEIEFVFAPGCGGATACHWGRVSGYVRDRAGDIVPDPERSAVYINEGEFAKRAPNPPGDVELPNGITGYFLPWVLAAYASDAAVIWDEGPYRYRVSVKGGSKEEVVEMARSAILNPTGQTPGGD</sequence>